<dbReference type="InterPro" id="IPR025705">
    <property type="entry name" value="Beta_hexosaminidase_sua/sub"/>
</dbReference>
<name>A0A194QY01_PAPMA</name>
<sequence>MFCFLTIFMLTSVNVYSILNYGPRYPPTKGEVWPKPQHEITELTYYIFDPSTFKVKETNNTCDILTSAIERYSYIVRSLKPQRDQRPISRTERRQRALQAQTLKLGVLQELQVQLTEPCEDYPHLEMDEKYKLSVTAVSVLTSASVWGILRGLETFAQKFYISDDINELRINTSVVEDFPEYAHRGLLLDTGRHYISVPNILLTLDAMAMNKMNVFHWHIVDDQSFPYQSEKFPDLSLYGAYHSSMVYTKYNIVQIVEYARLRDIRVLPEFDVPGHTRSWGNAYPNILTPCYRGNEVEGLGPMNPIRNITYKMIRDLFHEVQARFPDKYLHIGGDEVQMQCWLSNPEIRKYMRKNGLKVEKLYALFMKNTIPLLADGSKIVVWQEVFDEDVPLTNDTLVQVWKDNWVEEMVKVLEAGRRVIFSSSWYLNYQLDEWATFYIADPRCMVRNATGKDSLPAGVIGGEACMWGEIVDDRNIISRVWPRASAVAERLWSAPTSSQHRRYYCETSPQPEVYHRMEEHVCRMNRRGIAAQPASGPGFCLV</sequence>
<dbReference type="Gene3D" id="3.20.20.80">
    <property type="entry name" value="Glycosidases"/>
    <property type="match status" value="1"/>
</dbReference>
<dbReference type="SUPFAM" id="SSF55545">
    <property type="entry name" value="beta-N-acetylhexosaminidase-like domain"/>
    <property type="match status" value="1"/>
</dbReference>
<dbReference type="FunFam" id="3.20.20.80:FF:000063">
    <property type="entry name" value="Beta-hexosaminidase"/>
    <property type="match status" value="1"/>
</dbReference>
<dbReference type="EMBL" id="KQ460949">
    <property type="protein sequence ID" value="KPJ10418.1"/>
    <property type="molecule type" value="Genomic_DNA"/>
</dbReference>
<dbReference type="GO" id="GO:0005764">
    <property type="term" value="C:lysosome"/>
    <property type="evidence" value="ECO:0007669"/>
    <property type="project" value="TreeGrafter"/>
</dbReference>
<feature type="chain" id="PRO_5008264722" description="Beta-hexosaminidase" evidence="13">
    <location>
        <begin position="18"/>
        <end position="543"/>
    </location>
</feature>
<dbReference type="STRING" id="76193.A0A194QY01"/>
<dbReference type="PRINTS" id="PR00738">
    <property type="entry name" value="GLHYDRLASE20"/>
</dbReference>
<keyword evidence="4 10" id="KW-0378">Hydrolase</keyword>
<evidence type="ECO:0000256" key="2">
    <source>
        <dbReference type="ARBA" id="ARBA00006285"/>
    </source>
</evidence>
<evidence type="ECO:0000313" key="17">
    <source>
        <dbReference type="Proteomes" id="UP000053240"/>
    </source>
</evidence>
<comment type="similarity">
    <text evidence="2 10">Belongs to the glycosyl hydrolase 20 family.</text>
</comment>
<keyword evidence="3 13" id="KW-0732">Signal</keyword>
<reference evidence="16 17" key="1">
    <citation type="journal article" date="2015" name="Nat. Commun.">
        <title>Outbred genome sequencing and CRISPR/Cas9 gene editing in butterflies.</title>
        <authorList>
            <person name="Li X."/>
            <person name="Fan D."/>
            <person name="Zhang W."/>
            <person name="Liu G."/>
            <person name="Zhang L."/>
            <person name="Zhao L."/>
            <person name="Fang X."/>
            <person name="Chen L."/>
            <person name="Dong Y."/>
            <person name="Chen Y."/>
            <person name="Ding Y."/>
            <person name="Zhao R."/>
            <person name="Feng M."/>
            <person name="Zhu Y."/>
            <person name="Feng Y."/>
            <person name="Jiang X."/>
            <person name="Zhu D."/>
            <person name="Xiang H."/>
            <person name="Feng X."/>
            <person name="Li S."/>
            <person name="Wang J."/>
            <person name="Zhang G."/>
            <person name="Kronforst M.R."/>
            <person name="Wang W."/>
        </authorList>
    </citation>
    <scope>NUCLEOTIDE SEQUENCE [LARGE SCALE GENOMIC DNA]</scope>
    <source>
        <strain evidence="16">Ya'a_city_454_Pm</strain>
        <tissue evidence="16">Whole body</tissue>
    </source>
</reference>
<dbReference type="KEGG" id="pmac:106715723"/>
<evidence type="ECO:0000313" key="16">
    <source>
        <dbReference type="EMBL" id="KPJ10418.1"/>
    </source>
</evidence>
<dbReference type="Proteomes" id="UP000053240">
    <property type="component" value="Unassembled WGS sequence"/>
</dbReference>
<keyword evidence="6" id="KW-0325">Glycoprotein</keyword>
<feature type="disulfide bond" evidence="12">
    <location>
        <begin position="523"/>
        <end position="541"/>
    </location>
</feature>
<dbReference type="InterPro" id="IPR017853">
    <property type="entry name" value="GH"/>
</dbReference>
<dbReference type="GO" id="GO:0006689">
    <property type="term" value="P:ganglioside catabolic process"/>
    <property type="evidence" value="ECO:0007669"/>
    <property type="project" value="TreeGrafter"/>
</dbReference>
<evidence type="ECO:0000256" key="6">
    <source>
        <dbReference type="ARBA" id="ARBA00023180"/>
    </source>
</evidence>
<dbReference type="OrthoDB" id="428480at2759"/>
<dbReference type="Pfam" id="PF00728">
    <property type="entry name" value="Glyco_hydro_20"/>
    <property type="match status" value="1"/>
</dbReference>
<keyword evidence="7" id="KW-0119">Carbohydrate metabolism</keyword>
<feature type="disulfide bond" evidence="12">
    <location>
        <begin position="291"/>
        <end position="341"/>
    </location>
</feature>
<dbReference type="GO" id="GO:0000272">
    <property type="term" value="P:polysaccharide catabolic process"/>
    <property type="evidence" value="ECO:0007669"/>
    <property type="project" value="UniProtKB-KW"/>
</dbReference>
<evidence type="ECO:0000256" key="3">
    <source>
        <dbReference type="ARBA" id="ARBA00022729"/>
    </source>
</evidence>
<dbReference type="GO" id="GO:0004563">
    <property type="term" value="F:beta-N-acetylhexosaminidase activity"/>
    <property type="evidence" value="ECO:0007669"/>
    <property type="project" value="UniProtKB-EC"/>
</dbReference>
<protein>
    <recommendedName>
        <fullName evidence="10">Beta-hexosaminidase</fullName>
        <ecNumber evidence="10">3.2.1.52</ecNumber>
    </recommendedName>
</protein>
<dbReference type="PANTHER" id="PTHR22600">
    <property type="entry name" value="BETA-HEXOSAMINIDASE"/>
    <property type="match status" value="1"/>
</dbReference>
<organism evidence="16 17">
    <name type="scientific">Papilio machaon</name>
    <name type="common">Old World swallowtail butterfly</name>
    <dbReference type="NCBI Taxonomy" id="76193"/>
    <lineage>
        <taxon>Eukaryota</taxon>
        <taxon>Metazoa</taxon>
        <taxon>Ecdysozoa</taxon>
        <taxon>Arthropoda</taxon>
        <taxon>Hexapoda</taxon>
        <taxon>Insecta</taxon>
        <taxon>Pterygota</taxon>
        <taxon>Neoptera</taxon>
        <taxon>Endopterygota</taxon>
        <taxon>Lepidoptera</taxon>
        <taxon>Glossata</taxon>
        <taxon>Ditrysia</taxon>
        <taxon>Papilionoidea</taxon>
        <taxon>Papilionidae</taxon>
        <taxon>Papilioninae</taxon>
        <taxon>Papilio</taxon>
    </lineage>
</organism>
<evidence type="ECO:0000256" key="4">
    <source>
        <dbReference type="ARBA" id="ARBA00022801"/>
    </source>
</evidence>
<dbReference type="InterPro" id="IPR015883">
    <property type="entry name" value="Glyco_hydro_20_cat"/>
</dbReference>
<dbReference type="CDD" id="cd06562">
    <property type="entry name" value="GH20_HexA_HexB-like"/>
    <property type="match status" value="1"/>
</dbReference>
<dbReference type="Pfam" id="PF14845">
    <property type="entry name" value="Glycohydro_20b2"/>
    <property type="match status" value="1"/>
</dbReference>
<keyword evidence="8 10" id="KW-0326">Glycosidase</keyword>
<dbReference type="InterPro" id="IPR029019">
    <property type="entry name" value="HEX_eukaryotic_N"/>
</dbReference>
<dbReference type="GO" id="GO:0016020">
    <property type="term" value="C:membrane"/>
    <property type="evidence" value="ECO:0007669"/>
    <property type="project" value="TreeGrafter"/>
</dbReference>
<keyword evidence="5" id="KW-0146">Chitin degradation</keyword>
<evidence type="ECO:0000256" key="9">
    <source>
        <dbReference type="ARBA" id="ARBA00023326"/>
    </source>
</evidence>
<keyword evidence="9" id="KW-0624">Polysaccharide degradation</keyword>
<keyword evidence="12" id="KW-1015">Disulfide bond</keyword>
<dbReference type="InterPro" id="IPR029018">
    <property type="entry name" value="Hex-like_dom2"/>
</dbReference>
<feature type="active site" description="Proton donor" evidence="11">
    <location>
        <position position="336"/>
    </location>
</feature>
<dbReference type="PIRSF" id="PIRSF001093">
    <property type="entry name" value="B-hxosamndse_ab_euk"/>
    <property type="match status" value="1"/>
</dbReference>
<evidence type="ECO:0000256" key="1">
    <source>
        <dbReference type="ARBA" id="ARBA00001231"/>
    </source>
</evidence>
<accession>A0A194QY01</accession>
<dbReference type="PANTHER" id="PTHR22600:SF21">
    <property type="entry name" value="BETA-HEXOSAMINIDASE A"/>
    <property type="match status" value="1"/>
</dbReference>
<keyword evidence="17" id="KW-1185">Reference proteome</keyword>
<evidence type="ECO:0000256" key="5">
    <source>
        <dbReference type="ARBA" id="ARBA00023024"/>
    </source>
</evidence>
<feature type="signal peptide" evidence="13">
    <location>
        <begin position="1"/>
        <end position="17"/>
    </location>
</feature>
<dbReference type="EC" id="3.2.1.52" evidence="10"/>
<evidence type="ECO:0000256" key="7">
    <source>
        <dbReference type="ARBA" id="ARBA00023277"/>
    </source>
</evidence>
<gene>
    <name evidence="16" type="ORF">RR48_09552</name>
</gene>
<feature type="disulfide bond" evidence="12">
    <location>
        <begin position="62"/>
        <end position="119"/>
    </location>
</feature>
<dbReference type="GO" id="GO:0030203">
    <property type="term" value="P:glycosaminoglycan metabolic process"/>
    <property type="evidence" value="ECO:0007669"/>
    <property type="project" value="TreeGrafter"/>
</dbReference>
<dbReference type="InParanoid" id="A0A194QY01"/>
<dbReference type="AlphaFoldDB" id="A0A194QY01"/>
<evidence type="ECO:0000259" key="14">
    <source>
        <dbReference type="Pfam" id="PF00728"/>
    </source>
</evidence>
<evidence type="ECO:0000256" key="8">
    <source>
        <dbReference type="ARBA" id="ARBA00023295"/>
    </source>
</evidence>
<proteinExistence type="inferred from homology"/>
<evidence type="ECO:0000256" key="11">
    <source>
        <dbReference type="PIRSR" id="PIRSR001093-1"/>
    </source>
</evidence>
<comment type="catalytic activity">
    <reaction evidence="1 10">
        <text>Hydrolysis of terminal non-reducing N-acetyl-D-hexosamine residues in N-acetyl-beta-D-hexosaminides.</text>
        <dbReference type="EC" id="3.2.1.52"/>
    </reaction>
</comment>
<feature type="domain" description="Glycoside hydrolase family 20 catalytic" evidence="14">
    <location>
        <begin position="182"/>
        <end position="495"/>
    </location>
</feature>
<evidence type="ECO:0000256" key="13">
    <source>
        <dbReference type="SAM" id="SignalP"/>
    </source>
</evidence>
<evidence type="ECO:0000256" key="10">
    <source>
        <dbReference type="PIRNR" id="PIRNR001093"/>
    </source>
</evidence>
<evidence type="ECO:0000256" key="12">
    <source>
        <dbReference type="PIRSR" id="PIRSR001093-2"/>
    </source>
</evidence>
<dbReference type="GO" id="GO:0006032">
    <property type="term" value="P:chitin catabolic process"/>
    <property type="evidence" value="ECO:0007669"/>
    <property type="project" value="UniProtKB-KW"/>
</dbReference>
<feature type="domain" description="Beta-hexosaminidase eukaryotic type N-terminal" evidence="15">
    <location>
        <begin position="32"/>
        <end position="158"/>
    </location>
</feature>
<dbReference type="SUPFAM" id="SSF51445">
    <property type="entry name" value="(Trans)glycosidases"/>
    <property type="match status" value="1"/>
</dbReference>
<evidence type="ECO:0000259" key="15">
    <source>
        <dbReference type="Pfam" id="PF14845"/>
    </source>
</evidence>
<dbReference type="Gene3D" id="3.30.379.10">
    <property type="entry name" value="Chitobiase/beta-hexosaminidase domain 2-like"/>
    <property type="match status" value="1"/>
</dbReference>